<feature type="transmembrane region" description="Helical" evidence="1">
    <location>
        <begin position="689"/>
        <end position="711"/>
    </location>
</feature>
<protein>
    <recommendedName>
        <fullName evidence="3">PABS domain-containing protein</fullName>
    </recommendedName>
</protein>
<accession>A0A0F9MVF5</accession>
<dbReference type="SUPFAM" id="SSF53335">
    <property type="entry name" value="S-adenosyl-L-methionine-dependent methyltransferases"/>
    <property type="match status" value="1"/>
</dbReference>
<feature type="transmembrane region" description="Helical" evidence="1">
    <location>
        <begin position="112"/>
        <end position="137"/>
    </location>
</feature>
<gene>
    <name evidence="2" type="ORF">LCGC14_1043570</name>
</gene>
<dbReference type="AlphaFoldDB" id="A0A0F9MVF5"/>
<feature type="transmembrane region" description="Helical" evidence="1">
    <location>
        <begin position="751"/>
        <end position="768"/>
    </location>
</feature>
<proteinExistence type="predicted"/>
<evidence type="ECO:0000313" key="2">
    <source>
        <dbReference type="EMBL" id="KKN09744.1"/>
    </source>
</evidence>
<feature type="transmembrane region" description="Helical" evidence="1">
    <location>
        <begin position="723"/>
        <end position="745"/>
    </location>
</feature>
<keyword evidence="1" id="KW-1133">Transmembrane helix</keyword>
<feature type="transmembrane region" description="Helical" evidence="1">
    <location>
        <begin position="195"/>
        <end position="214"/>
    </location>
</feature>
<reference evidence="2" key="1">
    <citation type="journal article" date="2015" name="Nature">
        <title>Complex archaea that bridge the gap between prokaryotes and eukaryotes.</title>
        <authorList>
            <person name="Spang A."/>
            <person name="Saw J.H."/>
            <person name="Jorgensen S.L."/>
            <person name="Zaremba-Niedzwiedzka K."/>
            <person name="Martijn J."/>
            <person name="Lind A.E."/>
            <person name="van Eijk R."/>
            <person name="Schleper C."/>
            <person name="Guy L."/>
            <person name="Ettema T.J."/>
        </authorList>
    </citation>
    <scope>NUCLEOTIDE SEQUENCE</scope>
</reference>
<feature type="transmembrane region" description="Helical" evidence="1">
    <location>
        <begin position="586"/>
        <end position="607"/>
    </location>
</feature>
<dbReference type="InterPro" id="IPR029063">
    <property type="entry name" value="SAM-dependent_MTases_sf"/>
</dbReference>
<keyword evidence="1" id="KW-0472">Membrane</keyword>
<feature type="transmembrane region" description="Helical" evidence="1">
    <location>
        <begin position="84"/>
        <end position="106"/>
    </location>
</feature>
<evidence type="ECO:0008006" key="3">
    <source>
        <dbReference type="Google" id="ProtNLM"/>
    </source>
</evidence>
<feature type="transmembrane region" description="Helical" evidence="1">
    <location>
        <begin position="655"/>
        <end position="677"/>
    </location>
</feature>
<evidence type="ECO:0000256" key="1">
    <source>
        <dbReference type="SAM" id="Phobius"/>
    </source>
</evidence>
<feature type="transmembrane region" description="Helical" evidence="1">
    <location>
        <begin position="16"/>
        <end position="41"/>
    </location>
</feature>
<dbReference type="InterPro" id="IPR036259">
    <property type="entry name" value="MFS_trans_sf"/>
</dbReference>
<feature type="transmembrane region" description="Helical" evidence="1">
    <location>
        <begin position="619"/>
        <end position="643"/>
    </location>
</feature>
<dbReference type="CDD" id="cd02440">
    <property type="entry name" value="AdoMet_MTases"/>
    <property type="match status" value="1"/>
</dbReference>
<feature type="transmembrane region" description="Helical" evidence="1">
    <location>
        <begin position="172"/>
        <end position="188"/>
    </location>
</feature>
<keyword evidence="1" id="KW-0812">Transmembrane</keyword>
<feature type="transmembrane region" description="Helical" evidence="1">
    <location>
        <begin position="47"/>
        <end position="72"/>
    </location>
</feature>
<comment type="caution">
    <text evidence="2">The sequence shown here is derived from an EMBL/GenBank/DDBJ whole genome shotgun (WGS) entry which is preliminary data.</text>
</comment>
<organism evidence="2">
    <name type="scientific">marine sediment metagenome</name>
    <dbReference type="NCBI Taxonomy" id="412755"/>
    <lineage>
        <taxon>unclassified sequences</taxon>
        <taxon>metagenomes</taxon>
        <taxon>ecological metagenomes</taxon>
    </lineage>
</organism>
<feature type="transmembrane region" description="Helical" evidence="1">
    <location>
        <begin position="144"/>
        <end position="166"/>
    </location>
</feature>
<dbReference type="Gene3D" id="1.20.1250.20">
    <property type="entry name" value="MFS general substrate transporter like domains"/>
    <property type="match status" value="1"/>
</dbReference>
<name>A0A0F9MVF5_9ZZZZ</name>
<dbReference type="Pfam" id="PF01564">
    <property type="entry name" value="Spermine_synth"/>
    <property type="match status" value="1"/>
</dbReference>
<dbReference type="EMBL" id="LAZR01004311">
    <property type="protein sequence ID" value="KKN09744.1"/>
    <property type="molecule type" value="Genomic_DNA"/>
</dbReference>
<dbReference type="SUPFAM" id="SSF103473">
    <property type="entry name" value="MFS general substrate transporter"/>
    <property type="match status" value="1"/>
</dbReference>
<sequence length="788" mass="87452">MEDEKTKVIVLNPRRLFPLVGSVFMVSLSVLMFEVTLIRLFSVTLAYHFVFVIVSLAILGLGLGGGFIYIIKQKIVGEGKIFKVLFFLSLLFPLSLVFSLILLLKAPATGTLVIYSFTGLVPFFFAGMFLSLVFTGFTRQSSKIYFADLAGAATGSLLVILALQIWGGINTALLSAVIASLGTLFLAFASKRKTFIGSTLTCSVFLFLLFYLNLNFKYIDVNFSSGTSPGKALSSNLNDLDRGERIVYTDWNAFARTDVTEGKNPYVKVIYIDGGAGSDMLKFDGDPNKVSYLIEDIGFFPFYQGRKDKILIIGPGGGKDVLLALLGGVKEITAVEINPGSVKAVQEFSSFNGNIYDFSNVKIFVGDGRSFVKRSKERYDIVYLSLVHTETASMLGFPLTENYIFTKEAFLDYLEHLDEDGRLVMVLHDISDLTKAFVTAISVLQDRGISLEQALKHLTIINNSNTAIPHMPLFILKKSPFTPEEATAVFGTALVLEKRPLFIPYVYKEAPYSLIGTQMSLEEFVSRPPVININPAVDDSPFFYNFHKGVPPFLKTLFLISLFLAGAFLVPSYFRRKKRKLKSSQATPVIFHFLLYFTCLGVGFMLIEIALMQKFILFLGYPTLSFSVTLFSLLLGGGFGSLTSNFLKKRLTRKISLVALTIVVMVVSYLFALPFLFDKFLSSPILARSLITMAILLPLGFLMGIPFPIGLRILKDFFPQDIAWMWAINAVMSVVGSILAVILAILFGFTWALLAGALPYIWIFYQFYSLATTKSKELVSAEVPIIKD</sequence>
<dbReference type="Gene3D" id="3.40.50.150">
    <property type="entry name" value="Vaccinia Virus protein VP39"/>
    <property type="match status" value="1"/>
</dbReference>
<feature type="transmembrane region" description="Helical" evidence="1">
    <location>
        <begin position="553"/>
        <end position="574"/>
    </location>
</feature>